<accession>A0ABT2ELQ6</accession>
<dbReference type="PANTHER" id="PTHR32305:SF15">
    <property type="entry name" value="PROTEIN RHSA-RELATED"/>
    <property type="match status" value="1"/>
</dbReference>
<proteinExistence type="predicted"/>
<keyword evidence="4" id="KW-1185">Reference proteome</keyword>
<feature type="domain" description="Teneurin-like YD-shell" evidence="2">
    <location>
        <begin position="33"/>
        <end position="216"/>
    </location>
</feature>
<dbReference type="PANTHER" id="PTHR32305">
    <property type="match status" value="1"/>
</dbReference>
<evidence type="ECO:0000256" key="1">
    <source>
        <dbReference type="ARBA" id="ARBA00022737"/>
    </source>
</evidence>
<dbReference type="EMBL" id="JANUCP010000002">
    <property type="protein sequence ID" value="MCS3918780.1"/>
    <property type="molecule type" value="Genomic_DNA"/>
</dbReference>
<evidence type="ECO:0000313" key="4">
    <source>
        <dbReference type="Proteomes" id="UP001204798"/>
    </source>
</evidence>
<dbReference type="InterPro" id="IPR050708">
    <property type="entry name" value="T6SS_VgrG/RHS"/>
</dbReference>
<dbReference type="Gene3D" id="2.180.10.10">
    <property type="entry name" value="RHS repeat-associated core"/>
    <property type="match status" value="1"/>
</dbReference>
<evidence type="ECO:0000313" key="3">
    <source>
        <dbReference type="EMBL" id="MCS3918780.1"/>
    </source>
</evidence>
<dbReference type="InterPro" id="IPR056823">
    <property type="entry name" value="TEN-like_YD-shell"/>
</dbReference>
<keyword evidence="1" id="KW-0677">Repeat</keyword>
<name>A0ABT2ELQ6_9BACT</name>
<organism evidence="3 4">
    <name type="scientific">Candidatus Fervidibacter sacchari</name>
    <dbReference type="NCBI Taxonomy" id="1448929"/>
    <lineage>
        <taxon>Bacteria</taxon>
        <taxon>Candidatus Fervidibacterota</taxon>
        <taxon>Candidatus Fervidibacter</taxon>
    </lineage>
</organism>
<dbReference type="Proteomes" id="UP001204798">
    <property type="component" value="Unassembled WGS sequence"/>
</dbReference>
<sequence>MQPKRRARLTGLEGTQVTGCAVTKTTWWAEKVRTRVFSYDENGNCVNDGKRLYEWDVQNRLVRVIVPNEGEVRFRYRADGMRVEKQVVGGLTTKYVYDGQTVIGEIRSDGTKRWYVLGAMGYVCRIDEGANGEILARDYFVYDGLGSCQALVSSNGVVVTKYDYDVYGSVRGQEGQRANNFKYVAQIGHPTDEETGLIYMRARYYDPEVGRFVSEDPGQHGMNWYRYVNGNPVNLIDSNGKNPVGYYFAMDKWFHACNALRALLHEFIPAALRATDILQVEEAWGRFMEEWGRFVGPMEGALGAAVLLTDEIMAAIYSHLVFLGHLEFLGSLIQNIHAISITVRAIGLQLTTLCIGYEIRITSWMRLLEE</sequence>
<gene>
    <name evidence="3" type="ORF">M2350_001180</name>
</gene>
<dbReference type="InterPro" id="IPR022385">
    <property type="entry name" value="Rhs_assc_core"/>
</dbReference>
<protein>
    <submittedName>
        <fullName evidence="3">RHS repeat-associated protein</fullName>
    </submittedName>
</protein>
<reference evidence="3 4" key="1">
    <citation type="submission" date="2022-08" db="EMBL/GenBank/DDBJ databases">
        <title>Bacterial and archaeal communities from various locations to study Microbial Dark Matter (Phase II).</title>
        <authorList>
            <person name="Stepanauskas R."/>
        </authorList>
    </citation>
    <scope>NUCLEOTIDE SEQUENCE [LARGE SCALE GENOMIC DNA]</scope>
    <source>
        <strain evidence="3 4">PD1</strain>
    </source>
</reference>
<dbReference type="NCBIfam" id="TIGR03696">
    <property type="entry name" value="Rhs_assc_core"/>
    <property type="match status" value="1"/>
</dbReference>
<dbReference type="Pfam" id="PF25023">
    <property type="entry name" value="TEN_YD-shell"/>
    <property type="match status" value="1"/>
</dbReference>
<comment type="caution">
    <text evidence="3">The sequence shown here is derived from an EMBL/GenBank/DDBJ whole genome shotgun (WGS) entry which is preliminary data.</text>
</comment>
<evidence type="ECO:0000259" key="2">
    <source>
        <dbReference type="Pfam" id="PF25023"/>
    </source>
</evidence>
<dbReference type="RefSeq" id="WP_259094821.1">
    <property type="nucleotide sequence ID" value="NZ_CP130454.1"/>
</dbReference>